<protein>
    <submittedName>
        <fullName evidence="1">Uncharacterized protein</fullName>
    </submittedName>
</protein>
<sequence length="105" mass="11058">MSAIHIHAKMPSGPAAFAGLFGMKAFMQTPAASASMPRKAALFGSRRPRENLVSCPALIFWGRLAAAFARRLSGSLPGGISHALRGMPFSPFPCLSPSPAHARNL</sequence>
<organism evidence="1 2">
    <name type="scientific">Ottowia cancrivicina</name>
    <dbReference type="NCBI Taxonomy" id="3040346"/>
    <lineage>
        <taxon>Bacteria</taxon>
        <taxon>Pseudomonadati</taxon>
        <taxon>Pseudomonadota</taxon>
        <taxon>Betaproteobacteria</taxon>
        <taxon>Burkholderiales</taxon>
        <taxon>Comamonadaceae</taxon>
        <taxon>Ottowia</taxon>
    </lineage>
</organism>
<evidence type="ECO:0000313" key="2">
    <source>
        <dbReference type="Proteomes" id="UP001237156"/>
    </source>
</evidence>
<gene>
    <name evidence="1" type="ORF">QB898_10695</name>
</gene>
<proteinExistence type="predicted"/>
<name>A0AAW6RJ29_9BURK</name>
<evidence type="ECO:0000313" key="1">
    <source>
        <dbReference type="EMBL" id="MDG9700169.1"/>
    </source>
</evidence>
<dbReference type="AlphaFoldDB" id="A0AAW6RJ29"/>
<reference evidence="1 2" key="1">
    <citation type="submission" date="2023-04" db="EMBL/GenBank/DDBJ databases">
        <title>Ottowia paracancer sp. nov., isolated from human stomach.</title>
        <authorList>
            <person name="Song Y."/>
        </authorList>
    </citation>
    <scope>NUCLEOTIDE SEQUENCE [LARGE SCALE GENOMIC DNA]</scope>
    <source>
        <strain evidence="1 2">10c7w1</strain>
    </source>
</reference>
<accession>A0AAW6RJ29</accession>
<comment type="caution">
    <text evidence="1">The sequence shown here is derived from an EMBL/GenBank/DDBJ whole genome shotgun (WGS) entry which is preliminary data.</text>
</comment>
<dbReference type="EMBL" id="JARVII010000026">
    <property type="protein sequence ID" value="MDG9700169.1"/>
    <property type="molecule type" value="Genomic_DNA"/>
</dbReference>
<keyword evidence="2" id="KW-1185">Reference proteome</keyword>
<dbReference type="RefSeq" id="WP_279524945.1">
    <property type="nucleotide sequence ID" value="NZ_JARVII010000026.1"/>
</dbReference>
<dbReference type="Proteomes" id="UP001237156">
    <property type="component" value="Unassembled WGS sequence"/>
</dbReference>